<dbReference type="PRINTS" id="PR00455">
    <property type="entry name" value="HTHTETR"/>
</dbReference>
<sequence length="217" mass="23923">MTQPTSSKQKSEPTREALISSALHLFGRQGFDGTSTREISARAGANIAAIAYHFGGKDGLRLACGKAIAAQMTKVLQNGVKTPFASKDQAIRHLENTIEAMARFLLLGARAEDILSFMLREINEDGPVLDGIYQTMIEPKHRELCAAWGGATGTDPESEDTRLAVFSMIGQLLYFRIGKPVILRRMEWETIQRQDADRIVRLLKRNLHAALAAASEE</sequence>
<evidence type="ECO:0000313" key="7">
    <source>
        <dbReference type="Proteomes" id="UP001589683"/>
    </source>
</evidence>
<dbReference type="PANTHER" id="PTHR30055:SF234">
    <property type="entry name" value="HTH-TYPE TRANSCRIPTIONAL REGULATOR BETI"/>
    <property type="match status" value="1"/>
</dbReference>
<feature type="DNA-binding region" description="H-T-H motif" evidence="4">
    <location>
        <begin position="35"/>
        <end position="54"/>
    </location>
</feature>
<dbReference type="InterPro" id="IPR001647">
    <property type="entry name" value="HTH_TetR"/>
</dbReference>
<dbReference type="InterPro" id="IPR015292">
    <property type="entry name" value="Tscrpt_reg_YbiH_C"/>
</dbReference>
<keyword evidence="1" id="KW-0805">Transcription regulation</keyword>
<dbReference type="Gene3D" id="1.10.10.60">
    <property type="entry name" value="Homeodomain-like"/>
    <property type="match status" value="1"/>
</dbReference>
<dbReference type="Pfam" id="PF00440">
    <property type="entry name" value="TetR_N"/>
    <property type="match status" value="1"/>
</dbReference>
<proteinExistence type="predicted"/>
<keyword evidence="3" id="KW-0804">Transcription</keyword>
<evidence type="ECO:0000256" key="2">
    <source>
        <dbReference type="ARBA" id="ARBA00023125"/>
    </source>
</evidence>
<dbReference type="SUPFAM" id="SSF46689">
    <property type="entry name" value="Homeodomain-like"/>
    <property type="match status" value="1"/>
</dbReference>
<dbReference type="Gene3D" id="1.10.357.10">
    <property type="entry name" value="Tetracycline Repressor, domain 2"/>
    <property type="match status" value="1"/>
</dbReference>
<dbReference type="PANTHER" id="PTHR30055">
    <property type="entry name" value="HTH-TYPE TRANSCRIPTIONAL REGULATOR RUTR"/>
    <property type="match status" value="1"/>
</dbReference>
<keyword evidence="2 4" id="KW-0238">DNA-binding</keyword>
<dbReference type="RefSeq" id="WP_213890343.1">
    <property type="nucleotide sequence ID" value="NZ_JAGFNU010000010.1"/>
</dbReference>
<evidence type="ECO:0000313" key="6">
    <source>
        <dbReference type="EMBL" id="MFB9232657.1"/>
    </source>
</evidence>
<reference evidence="6 7" key="1">
    <citation type="submission" date="2024-09" db="EMBL/GenBank/DDBJ databases">
        <authorList>
            <person name="Sun Q."/>
            <person name="Mori K."/>
        </authorList>
    </citation>
    <scope>NUCLEOTIDE SEQUENCE [LARGE SCALE GENOMIC DNA]</scope>
    <source>
        <strain evidence="6 7">CECT 8726</strain>
    </source>
</reference>
<gene>
    <name evidence="6" type="ORF">ACFFUT_12750</name>
</gene>
<comment type="caution">
    <text evidence="6">The sequence shown here is derived from an EMBL/GenBank/DDBJ whole genome shotgun (WGS) entry which is preliminary data.</text>
</comment>
<dbReference type="Proteomes" id="UP001589683">
    <property type="component" value="Unassembled WGS sequence"/>
</dbReference>
<dbReference type="InterPro" id="IPR009057">
    <property type="entry name" value="Homeodomain-like_sf"/>
</dbReference>
<accession>A0ABV5JGS1</accession>
<evidence type="ECO:0000256" key="3">
    <source>
        <dbReference type="ARBA" id="ARBA00023163"/>
    </source>
</evidence>
<dbReference type="EMBL" id="JBHMEA010000042">
    <property type="protein sequence ID" value="MFB9232657.1"/>
    <property type="molecule type" value="Genomic_DNA"/>
</dbReference>
<keyword evidence="7" id="KW-1185">Reference proteome</keyword>
<dbReference type="Pfam" id="PF09209">
    <property type="entry name" value="CecR_C"/>
    <property type="match status" value="1"/>
</dbReference>
<organism evidence="6 7">
    <name type="scientific">Pseudohalocynthiibacter aestuariivivens</name>
    <dbReference type="NCBI Taxonomy" id="1591409"/>
    <lineage>
        <taxon>Bacteria</taxon>
        <taxon>Pseudomonadati</taxon>
        <taxon>Pseudomonadota</taxon>
        <taxon>Alphaproteobacteria</taxon>
        <taxon>Rhodobacterales</taxon>
        <taxon>Paracoccaceae</taxon>
        <taxon>Pseudohalocynthiibacter</taxon>
    </lineage>
</organism>
<dbReference type="InterPro" id="IPR050109">
    <property type="entry name" value="HTH-type_TetR-like_transc_reg"/>
</dbReference>
<dbReference type="PROSITE" id="PS50977">
    <property type="entry name" value="HTH_TETR_2"/>
    <property type="match status" value="1"/>
</dbReference>
<name>A0ABV5JGS1_9RHOB</name>
<evidence type="ECO:0000256" key="4">
    <source>
        <dbReference type="PROSITE-ProRule" id="PRU00335"/>
    </source>
</evidence>
<evidence type="ECO:0000259" key="5">
    <source>
        <dbReference type="PROSITE" id="PS50977"/>
    </source>
</evidence>
<evidence type="ECO:0000256" key="1">
    <source>
        <dbReference type="ARBA" id="ARBA00023015"/>
    </source>
</evidence>
<protein>
    <submittedName>
        <fullName evidence="6">CerR family C-terminal domain-containing protein</fullName>
    </submittedName>
</protein>
<feature type="domain" description="HTH tetR-type" evidence="5">
    <location>
        <begin position="12"/>
        <end position="72"/>
    </location>
</feature>
<dbReference type="InterPro" id="IPR036271">
    <property type="entry name" value="Tet_transcr_reg_TetR-rel_C_sf"/>
</dbReference>
<dbReference type="SUPFAM" id="SSF48498">
    <property type="entry name" value="Tetracyclin repressor-like, C-terminal domain"/>
    <property type="match status" value="1"/>
</dbReference>